<proteinExistence type="predicted"/>
<dbReference type="Pfam" id="PF07872">
    <property type="entry name" value="DUF1659"/>
    <property type="match status" value="1"/>
</dbReference>
<dbReference type="OrthoDB" id="48766at2"/>
<dbReference type="EMBL" id="WBOS01000003">
    <property type="protein sequence ID" value="KAB2336551.1"/>
    <property type="molecule type" value="Genomic_DNA"/>
</dbReference>
<dbReference type="InterPro" id="IPR012454">
    <property type="entry name" value="DUF1659"/>
</dbReference>
<evidence type="ECO:0000259" key="1">
    <source>
        <dbReference type="Pfam" id="PF07872"/>
    </source>
</evidence>
<reference evidence="2 3" key="1">
    <citation type="journal article" date="2016" name="Antonie Van Leeuwenhoek">
        <title>Bacillus depressus sp. nov., isolated from soil of a sunflower field.</title>
        <authorList>
            <person name="Wei X."/>
            <person name="Xin D."/>
            <person name="Xin Y."/>
            <person name="Zhang H."/>
            <person name="Wang T."/>
            <person name="Zhang J."/>
        </authorList>
    </citation>
    <scope>NUCLEOTIDE SEQUENCE [LARGE SCALE GENOMIC DNA]</scope>
    <source>
        <strain evidence="2 3">BZ1</strain>
    </source>
</reference>
<dbReference type="RefSeq" id="WP_151534502.1">
    <property type="nucleotide sequence ID" value="NZ_WBOS01000003.1"/>
</dbReference>
<organism evidence="2 3">
    <name type="scientific">Cytobacillus depressus</name>
    <dbReference type="NCBI Taxonomy" id="1602942"/>
    <lineage>
        <taxon>Bacteria</taxon>
        <taxon>Bacillati</taxon>
        <taxon>Bacillota</taxon>
        <taxon>Bacilli</taxon>
        <taxon>Bacillales</taxon>
        <taxon>Bacillaceae</taxon>
        <taxon>Cytobacillus</taxon>
    </lineage>
</organism>
<feature type="domain" description="DUF1659" evidence="1">
    <location>
        <begin position="4"/>
        <end position="71"/>
    </location>
</feature>
<evidence type="ECO:0000313" key="3">
    <source>
        <dbReference type="Proteomes" id="UP000481030"/>
    </source>
</evidence>
<keyword evidence="3" id="KW-1185">Reference proteome</keyword>
<accession>A0A6L3V7X8</accession>
<comment type="caution">
    <text evidence="2">The sequence shown here is derived from an EMBL/GenBank/DDBJ whole genome shotgun (WGS) entry which is preliminary data.</text>
</comment>
<gene>
    <name evidence="2" type="ORF">F7731_09255</name>
</gene>
<name>A0A6L3V7X8_9BACI</name>
<dbReference type="AlphaFoldDB" id="A0A6L3V7X8"/>
<evidence type="ECO:0000313" key="2">
    <source>
        <dbReference type="EMBL" id="KAB2336551.1"/>
    </source>
</evidence>
<sequence>MAQALMIDTKLRLRFETGLNDKGEPIFKTKTLGNVKNTATADQLHQAAQAIASLSNDLLASVVRNDSFDIVG</sequence>
<protein>
    <submittedName>
        <fullName evidence="2">DUF1659 domain-containing protein</fullName>
    </submittedName>
</protein>
<dbReference type="Proteomes" id="UP000481030">
    <property type="component" value="Unassembled WGS sequence"/>
</dbReference>